<dbReference type="AlphaFoldDB" id="A0A1H9CU13"/>
<dbReference type="RefSeq" id="WP_091468384.1">
    <property type="nucleotide sequence ID" value="NZ_FOEI01000005.1"/>
</dbReference>
<reference evidence="1 2" key="1">
    <citation type="submission" date="2016-10" db="EMBL/GenBank/DDBJ databases">
        <authorList>
            <person name="de Groot N.N."/>
        </authorList>
    </citation>
    <scope>NUCLEOTIDE SEQUENCE [LARGE SCALE GENOMIC DNA]</scope>
    <source>
        <strain evidence="1 2">DSM 27078</strain>
    </source>
</reference>
<dbReference type="OrthoDB" id="1421697at2"/>
<gene>
    <name evidence="1" type="ORF">SAMN05444005_10577</name>
</gene>
<evidence type="ECO:0000313" key="1">
    <source>
        <dbReference type="EMBL" id="SEQ04577.1"/>
    </source>
</evidence>
<dbReference type="Proteomes" id="UP000198648">
    <property type="component" value="Unassembled WGS sequence"/>
</dbReference>
<protein>
    <submittedName>
        <fullName evidence="1">Uncharacterized protein</fullName>
    </submittedName>
</protein>
<dbReference type="STRING" id="1299341.SAMN05444005_10577"/>
<keyword evidence="2" id="KW-1185">Reference proteome</keyword>
<name>A0A1H9CU13_9FLAO</name>
<accession>A0A1H9CU13</accession>
<dbReference type="EMBL" id="FOEI01000005">
    <property type="protein sequence ID" value="SEQ04577.1"/>
    <property type="molecule type" value="Genomic_DNA"/>
</dbReference>
<sequence length="212" mass="24982">MSCFESSKFLRNPQVMNQEVLMKACDNLGWKYEIINNELVVLNANQKENLRGEYLLKVKGDMVSYNNYYIKNAKEFVLELQDTFYELNRIYAKETILKEFEAAGFTFKKDYDFIANSDEVERFYMVGYSKIENEDEKRTEIQFTILNDGTVITDSNYIPEDLHKLADEAMSKIDHSFGTTRREGIEIKRKEVPERYKTKSYCTINNKIIAKN</sequence>
<organism evidence="1 2">
    <name type="scientific">Flavobacterium urocaniciphilum</name>
    <dbReference type="NCBI Taxonomy" id="1299341"/>
    <lineage>
        <taxon>Bacteria</taxon>
        <taxon>Pseudomonadati</taxon>
        <taxon>Bacteroidota</taxon>
        <taxon>Flavobacteriia</taxon>
        <taxon>Flavobacteriales</taxon>
        <taxon>Flavobacteriaceae</taxon>
        <taxon>Flavobacterium</taxon>
    </lineage>
</organism>
<proteinExistence type="predicted"/>
<evidence type="ECO:0000313" key="2">
    <source>
        <dbReference type="Proteomes" id="UP000198648"/>
    </source>
</evidence>